<reference evidence="2" key="1">
    <citation type="journal article" date="2019" name="bioRxiv">
        <title>The Genome of the Zebra Mussel, Dreissena polymorpha: A Resource for Invasive Species Research.</title>
        <authorList>
            <person name="McCartney M.A."/>
            <person name="Auch B."/>
            <person name="Kono T."/>
            <person name="Mallez S."/>
            <person name="Zhang Y."/>
            <person name="Obille A."/>
            <person name="Becker A."/>
            <person name="Abrahante J.E."/>
            <person name="Garbe J."/>
            <person name="Badalamenti J.P."/>
            <person name="Herman A."/>
            <person name="Mangelson H."/>
            <person name="Liachko I."/>
            <person name="Sullivan S."/>
            <person name="Sone E.D."/>
            <person name="Koren S."/>
            <person name="Silverstein K.A.T."/>
            <person name="Beckman K.B."/>
            <person name="Gohl D.M."/>
        </authorList>
    </citation>
    <scope>NUCLEOTIDE SEQUENCE</scope>
    <source>
        <strain evidence="2">Duluth1</strain>
        <tissue evidence="2">Whole animal</tissue>
    </source>
</reference>
<evidence type="ECO:0000313" key="2">
    <source>
        <dbReference type="EMBL" id="KAH3846912.1"/>
    </source>
</evidence>
<organism evidence="2 3">
    <name type="scientific">Dreissena polymorpha</name>
    <name type="common">Zebra mussel</name>
    <name type="synonym">Mytilus polymorpha</name>
    <dbReference type="NCBI Taxonomy" id="45954"/>
    <lineage>
        <taxon>Eukaryota</taxon>
        <taxon>Metazoa</taxon>
        <taxon>Spiralia</taxon>
        <taxon>Lophotrochozoa</taxon>
        <taxon>Mollusca</taxon>
        <taxon>Bivalvia</taxon>
        <taxon>Autobranchia</taxon>
        <taxon>Heteroconchia</taxon>
        <taxon>Euheterodonta</taxon>
        <taxon>Imparidentia</taxon>
        <taxon>Neoheterodontei</taxon>
        <taxon>Myida</taxon>
        <taxon>Dreissenoidea</taxon>
        <taxon>Dreissenidae</taxon>
        <taxon>Dreissena</taxon>
    </lineage>
</organism>
<feature type="compositionally biased region" description="Basic and acidic residues" evidence="1">
    <location>
        <begin position="74"/>
        <end position="95"/>
    </location>
</feature>
<name>A0A9D4KXE0_DREPO</name>
<reference evidence="2" key="2">
    <citation type="submission" date="2020-11" db="EMBL/GenBank/DDBJ databases">
        <authorList>
            <person name="McCartney M.A."/>
            <person name="Auch B."/>
            <person name="Kono T."/>
            <person name="Mallez S."/>
            <person name="Becker A."/>
            <person name="Gohl D.M."/>
            <person name="Silverstein K.A.T."/>
            <person name="Koren S."/>
            <person name="Bechman K.B."/>
            <person name="Herman A."/>
            <person name="Abrahante J.E."/>
            <person name="Garbe J."/>
        </authorList>
    </citation>
    <scope>NUCLEOTIDE SEQUENCE</scope>
    <source>
        <strain evidence="2">Duluth1</strain>
        <tissue evidence="2">Whole animal</tissue>
    </source>
</reference>
<feature type="compositionally biased region" description="Acidic residues" evidence="1">
    <location>
        <begin position="15"/>
        <end position="38"/>
    </location>
</feature>
<proteinExistence type="predicted"/>
<feature type="region of interest" description="Disordered" evidence="1">
    <location>
        <begin position="126"/>
        <end position="151"/>
    </location>
</feature>
<sequence>MDDEVHGSDANIYDDGNDSESNMGDEEYGSNSNTDDEGSGLNTNIEDEVSFPHTNTFAEAGGLDIIEENQEEDPNSKYFDKRVDLDANTEDKEVSQDSTIYDEGVGIGTQEEDDEKRDNQDYCTTDDAVEEGDSYSNAEEEGESNQPNNTSISHLPYLAIRRIIHYTIRLSPLKQYTLQRVSYQFADIVREYGYPQIYVRPSQVLTFSSDRPRELSVAILIRTYGRNSGLILVVRNLLSESGGRWYRAWLTLDSVGLGWFEI</sequence>
<protein>
    <submittedName>
        <fullName evidence="2">Uncharacterized protein</fullName>
    </submittedName>
</protein>
<comment type="caution">
    <text evidence="2">The sequence shown here is derived from an EMBL/GenBank/DDBJ whole genome shotgun (WGS) entry which is preliminary data.</text>
</comment>
<keyword evidence="3" id="KW-1185">Reference proteome</keyword>
<gene>
    <name evidence="2" type="ORF">DPMN_089219</name>
</gene>
<accession>A0A9D4KXE0</accession>
<evidence type="ECO:0000313" key="3">
    <source>
        <dbReference type="Proteomes" id="UP000828390"/>
    </source>
</evidence>
<dbReference type="AlphaFoldDB" id="A0A9D4KXE0"/>
<evidence type="ECO:0000256" key="1">
    <source>
        <dbReference type="SAM" id="MobiDB-lite"/>
    </source>
</evidence>
<dbReference type="Proteomes" id="UP000828390">
    <property type="component" value="Unassembled WGS sequence"/>
</dbReference>
<dbReference type="EMBL" id="JAIWYP010000003">
    <property type="protein sequence ID" value="KAH3846912.1"/>
    <property type="molecule type" value="Genomic_DNA"/>
</dbReference>
<feature type="region of interest" description="Disordered" evidence="1">
    <location>
        <begin position="1"/>
        <end position="97"/>
    </location>
</feature>
<feature type="compositionally biased region" description="Acidic residues" evidence="1">
    <location>
        <begin position="127"/>
        <end position="143"/>
    </location>
</feature>